<name>A0A1G1ZL57_9BACT</name>
<evidence type="ECO:0008006" key="3">
    <source>
        <dbReference type="Google" id="ProtNLM"/>
    </source>
</evidence>
<dbReference type="Proteomes" id="UP000177942">
    <property type="component" value="Unassembled WGS sequence"/>
</dbReference>
<accession>A0A1G1ZL57</accession>
<dbReference type="AlphaFoldDB" id="A0A1G1ZL57"/>
<proteinExistence type="predicted"/>
<reference evidence="1 2" key="1">
    <citation type="journal article" date="2016" name="Nat. Commun.">
        <title>Thousands of microbial genomes shed light on interconnected biogeochemical processes in an aquifer system.</title>
        <authorList>
            <person name="Anantharaman K."/>
            <person name="Brown C.T."/>
            <person name="Hug L.A."/>
            <person name="Sharon I."/>
            <person name="Castelle C.J."/>
            <person name="Probst A.J."/>
            <person name="Thomas B.C."/>
            <person name="Singh A."/>
            <person name="Wilkins M.J."/>
            <person name="Karaoz U."/>
            <person name="Brodie E.L."/>
            <person name="Williams K.H."/>
            <person name="Hubbard S.S."/>
            <person name="Banfield J.F."/>
        </authorList>
    </citation>
    <scope>NUCLEOTIDE SEQUENCE [LARGE SCALE GENOMIC DNA]</scope>
</reference>
<dbReference type="STRING" id="1798407.A3A16_01920"/>
<evidence type="ECO:0000313" key="2">
    <source>
        <dbReference type="Proteomes" id="UP000177942"/>
    </source>
</evidence>
<gene>
    <name evidence="1" type="ORF">A3A16_01920</name>
</gene>
<dbReference type="EMBL" id="MHJJ01000013">
    <property type="protein sequence ID" value="OGY65261.1"/>
    <property type="molecule type" value="Genomic_DNA"/>
</dbReference>
<protein>
    <recommendedName>
        <fullName evidence="3">DUF4430 domain-containing protein</fullName>
    </recommendedName>
</protein>
<organism evidence="1 2">
    <name type="scientific">Candidatus Harrisonbacteria bacterium RIFCSPLOWO2_01_FULL_44_18</name>
    <dbReference type="NCBI Taxonomy" id="1798407"/>
    <lineage>
        <taxon>Bacteria</taxon>
        <taxon>Candidatus Harrisoniibacteriota</taxon>
    </lineage>
</organism>
<sequence>MKRYLIYGLAGFLVVGGFGWLLATAPSIPEEEIISKNGLHWHASLVIRIEGESQDIPANIGLGVVHNPIHTHDSSGVIHMEFEGLVAEDNLKLGQFFNVWNKQFNANCVFEFCNGSEGSVTMSVNGESNTEFENYLMKDGDKIEIRYE</sequence>
<evidence type="ECO:0000313" key="1">
    <source>
        <dbReference type="EMBL" id="OGY65261.1"/>
    </source>
</evidence>
<comment type="caution">
    <text evidence="1">The sequence shown here is derived from an EMBL/GenBank/DDBJ whole genome shotgun (WGS) entry which is preliminary data.</text>
</comment>